<reference evidence="3 4" key="1">
    <citation type="submission" date="2022-05" db="EMBL/GenBank/DDBJ databases">
        <authorList>
            <person name="Park J.-S."/>
        </authorList>
    </citation>
    <scope>NUCLEOTIDE SEQUENCE [LARGE SCALE GENOMIC DNA]</scope>
    <source>
        <strain evidence="3 4">2012CJ35-5</strain>
    </source>
</reference>
<accession>A0ABT0PQE2</accession>
<comment type="caution">
    <text evidence="3">The sequence shown here is derived from an EMBL/GenBank/DDBJ whole genome shotgun (WGS) entry which is preliminary data.</text>
</comment>
<protein>
    <submittedName>
        <fullName evidence="3">BatA domain-containing protein</fullName>
    </submittedName>
</protein>
<feature type="transmembrane region" description="Helical" evidence="1">
    <location>
        <begin position="6"/>
        <end position="24"/>
    </location>
</feature>
<keyword evidence="4" id="KW-1185">Reference proteome</keyword>
<dbReference type="NCBIfam" id="TIGR02226">
    <property type="entry name" value="two_anch"/>
    <property type="match status" value="1"/>
</dbReference>
<evidence type="ECO:0000313" key="3">
    <source>
        <dbReference type="EMBL" id="MCL6273511.1"/>
    </source>
</evidence>
<evidence type="ECO:0000313" key="4">
    <source>
        <dbReference type="Proteomes" id="UP001203607"/>
    </source>
</evidence>
<feature type="transmembrane region" description="Helical" evidence="1">
    <location>
        <begin position="56"/>
        <end position="78"/>
    </location>
</feature>
<organism evidence="3 4">
    <name type="scientific">Flagellimonas spongiicola</name>
    <dbReference type="NCBI Taxonomy" id="2942208"/>
    <lineage>
        <taxon>Bacteria</taxon>
        <taxon>Pseudomonadati</taxon>
        <taxon>Bacteroidota</taxon>
        <taxon>Flavobacteriia</taxon>
        <taxon>Flavobacteriales</taxon>
        <taxon>Flavobacteriaceae</taxon>
        <taxon>Flagellimonas</taxon>
    </lineage>
</organism>
<proteinExistence type="predicted"/>
<keyword evidence="1" id="KW-0472">Membrane</keyword>
<keyword evidence="1" id="KW-0812">Transmembrane</keyword>
<sequence length="640" mass="73295">MQFKHPEILWALLLLLIPIFIHLFQLRRFKKTPFTNVAMLQKVIAESRKSKQLKKWLLLANRLLLLAALVTAFAQPYFASRLAQIEKQTVIYLDNSFSMQAKDNGLSMLELAVQELVKHAQEDEVFSLFTNENTYKNVTIKEIQNDLLSLRYSPNQLNLETIGLKAKSLFESSSETIKNTIVISDFQSYDETDVTDLDSLLQWYFVPYQSQLKRNISIDSIALEDHLTEPSELVVRLSGGALDESLPISLFNSEQLIAKSSAQFSENGRAEVLFTIPSNTELQGELSIQDNGLTFDNSFYFNVDRKEKVKVLAINNTDTNFLQRLFKSEEFVYEEYKLNQLDYSAIDNQNTVILNGLNSIPNGLQPILRTFHQSGGTVIVIPSTEIDLTSYNNFISRFRASRLGPLQVQTKNINEISFDHPVYREVFEKRVQNFQYPSAESCFSLSTTFPKVLGFDDSSSFLAGIDGFYLFTASLSDDNSNFINSPLIVPTFYNMVSFSLKAPSVQHTLGLPYSMDISMKLEGDAILRVAKDNYEFIPRQQSFPNKVRLDFEENPLEDGIYRIDNSGETVRRISFNYPRTESSLNYWELGDLNRISMKDNVSSLFEDLKAQNSITPYWKWFVILALFFALAEMLIQKFVS</sequence>
<feature type="domain" description="Aerotolerance regulator N-terminal" evidence="2">
    <location>
        <begin position="1"/>
        <end position="76"/>
    </location>
</feature>
<dbReference type="RefSeq" id="WP_249656685.1">
    <property type="nucleotide sequence ID" value="NZ_JAMFMA010000001.1"/>
</dbReference>
<dbReference type="PANTHER" id="PTHR37464">
    <property type="entry name" value="BLL2463 PROTEIN"/>
    <property type="match status" value="1"/>
</dbReference>
<gene>
    <name evidence="3" type="ORF">M3P19_05785</name>
</gene>
<dbReference type="EMBL" id="JAMFMA010000001">
    <property type="protein sequence ID" value="MCL6273511.1"/>
    <property type="molecule type" value="Genomic_DNA"/>
</dbReference>
<name>A0ABT0PQE2_9FLAO</name>
<dbReference type="Proteomes" id="UP001203607">
    <property type="component" value="Unassembled WGS sequence"/>
</dbReference>
<keyword evidence="1" id="KW-1133">Transmembrane helix</keyword>
<dbReference type="PANTHER" id="PTHR37464:SF1">
    <property type="entry name" value="BLL2463 PROTEIN"/>
    <property type="match status" value="1"/>
</dbReference>
<evidence type="ECO:0000256" key="1">
    <source>
        <dbReference type="SAM" id="Phobius"/>
    </source>
</evidence>
<dbReference type="Pfam" id="PF07584">
    <property type="entry name" value="BatA"/>
    <property type="match status" value="1"/>
</dbReference>
<dbReference type="InterPro" id="IPR024163">
    <property type="entry name" value="Aerotolerance_reg_N"/>
</dbReference>
<evidence type="ECO:0000259" key="2">
    <source>
        <dbReference type="Pfam" id="PF07584"/>
    </source>
</evidence>
<dbReference type="InterPro" id="IPR011933">
    <property type="entry name" value="Double_TM_dom"/>
</dbReference>